<dbReference type="SMART" id="SM00710">
    <property type="entry name" value="PbH1"/>
    <property type="match status" value="7"/>
</dbReference>
<evidence type="ECO:0000256" key="1">
    <source>
        <dbReference type="ARBA" id="ARBA00004328"/>
    </source>
</evidence>
<dbReference type="RefSeq" id="YP_009815579.1">
    <property type="nucleotide sequence ID" value="NC_048096.1"/>
</dbReference>
<evidence type="ECO:0000256" key="2">
    <source>
        <dbReference type="ARBA" id="ARBA00022844"/>
    </source>
</evidence>
<dbReference type="GO" id="GO:0051701">
    <property type="term" value="P:biological process involved in interaction with host"/>
    <property type="evidence" value="ECO:0007669"/>
    <property type="project" value="UniProtKB-ARBA"/>
</dbReference>
<reference evidence="4 5" key="1">
    <citation type="submission" date="2018-09" db="EMBL/GenBank/DDBJ databases">
        <authorList>
            <person name="Divens A.M."/>
            <person name="Stoner T.H."/>
            <person name="Garlena R.A."/>
            <person name="Russell D.A."/>
            <person name="Pope W.H."/>
            <person name="Jacobs-Sera D."/>
            <person name="Hatfull G.F."/>
        </authorList>
    </citation>
    <scope>NUCLEOTIDE SEQUENCE [LARGE SCALE GENOMIC DNA]</scope>
</reference>
<keyword evidence="4" id="KW-0378">Hydrolase</keyword>
<comment type="subcellular location">
    <subcellularLocation>
        <location evidence="1">Virion</location>
    </subcellularLocation>
</comment>
<name>A0A3G2KI96_9CAUD</name>
<sequence>MPRRFVSVGDDLTLPDDVIVADGNLPARLSDGQLSATILDKIKTDSVPRWKASTAYSAGDKVLNPSGDIVSAKANFTSGASYNAANWSGSPSYLQVSEGPYPVSRENVDLTGATDSTAGMTAAFAKLPAGGGGAILIPPGSRIKHAGLSISGKSGFSIIGDGAELRATTTTTPYLQFLNCSDFQVKGVMSGGQSATTRQGPTRGFSFEHCSDFQVDNISARDTEGVGVYLEFCSDGQFGNVKIRNTYADGMHMTRGTKRIQVNGVQARETGDDAVAVVSYNTNGDEICSDITVMNANSYHSKSRGLACVGGQRIRYIGGSVVQPKNAGVYIAQESSYSTYGVTDALIQGIDIQEANTYDTPTINYGGVHIAASTKSLINNVRILDCVVRASAWRSMFLSGTDITLGRNRIYGGTDGINSDNIHNLSLIGNYIYGTAQWGMFLGTLGTGFLNVIDNIIEECNTASVAGADAIYTGAASYAGGGIINQNTIIDASSRLEQGIQAMSTGLIIGTNQLNNRPMSVPATASELRMGAKVRVDGGFGLGKTGQPRQTVPAAATDLTTAIALANALRTNEITFGFAQ</sequence>
<dbReference type="InterPro" id="IPR011050">
    <property type="entry name" value="Pectin_lyase_fold/virulence"/>
</dbReference>
<dbReference type="InterPro" id="IPR055149">
    <property type="entry name" value="Agl_cat_D2"/>
</dbReference>
<evidence type="ECO:0000313" key="5">
    <source>
        <dbReference type="Proteomes" id="UP000279418"/>
    </source>
</evidence>
<dbReference type="GeneID" id="55006805"/>
<dbReference type="InterPro" id="IPR012334">
    <property type="entry name" value="Pectin_lyas_fold"/>
</dbReference>
<accession>A0A3G2KI96</accession>
<keyword evidence="5" id="KW-1185">Reference proteome</keyword>
<evidence type="ECO:0000259" key="3">
    <source>
        <dbReference type="Pfam" id="PF22816"/>
    </source>
</evidence>
<feature type="domain" description="Alpha-1,3-glucanase catalytic" evidence="3">
    <location>
        <begin position="196"/>
        <end position="352"/>
    </location>
</feature>
<organism evidence="4 5">
    <name type="scientific">Arthrobacter phage Peas</name>
    <dbReference type="NCBI Taxonomy" id="2419965"/>
    <lineage>
        <taxon>Viruses</taxon>
        <taxon>Duplodnaviria</taxon>
        <taxon>Heunggongvirae</taxon>
        <taxon>Uroviricota</taxon>
        <taxon>Caudoviricetes</taxon>
        <taxon>Bridgettevirus</taxon>
        <taxon>Bridgettevirus peas</taxon>
    </lineage>
</organism>
<proteinExistence type="predicted"/>
<gene>
    <name evidence="4" type="primary">29</name>
    <name evidence="4" type="ORF">PBI_PEAS_29</name>
</gene>
<dbReference type="EMBL" id="MH834623">
    <property type="protein sequence ID" value="AYN58716.1"/>
    <property type="molecule type" value="Genomic_DNA"/>
</dbReference>
<dbReference type="GO" id="GO:0044423">
    <property type="term" value="C:virion component"/>
    <property type="evidence" value="ECO:0007669"/>
    <property type="project" value="UniProtKB-KW"/>
</dbReference>
<dbReference type="GO" id="GO:0019058">
    <property type="term" value="P:viral life cycle"/>
    <property type="evidence" value="ECO:0007669"/>
    <property type="project" value="UniProtKB-ARBA"/>
</dbReference>
<keyword evidence="4" id="KW-0326">Glycosidase</keyword>
<dbReference type="InterPro" id="IPR006626">
    <property type="entry name" value="PbH1"/>
</dbReference>
<dbReference type="GO" id="GO:0016798">
    <property type="term" value="F:hydrolase activity, acting on glycosyl bonds"/>
    <property type="evidence" value="ECO:0007669"/>
    <property type="project" value="UniProtKB-KW"/>
</dbReference>
<dbReference type="KEGG" id="vg:55006805"/>
<dbReference type="Pfam" id="PF22816">
    <property type="entry name" value="CatAgl_D2"/>
    <property type="match status" value="1"/>
</dbReference>
<evidence type="ECO:0000313" key="4">
    <source>
        <dbReference type="EMBL" id="AYN58716.1"/>
    </source>
</evidence>
<dbReference type="Proteomes" id="UP000279418">
    <property type="component" value="Segment"/>
</dbReference>
<dbReference type="Gene3D" id="2.160.20.10">
    <property type="entry name" value="Single-stranded right-handed beta-helix, Pectin lyase-like"/>
    <property type="match status" value="1"/>
</dbReference>
<protein>
    <submittedName>
        <fullName evidence="4">Glycosidase</fullName>
    </submittedName>
</protein>
<dbReference type="SUPFAM" id="SSF51126">
    <property type="entry name" value="Pectin lyase-like"/>
    <property type="match status" value="2"/>
</dbReference>
<keyword evidence="2" id="KW-0946">Virion</keyword>